<dbReference type="EMBL" id="FOEF01000003">
    <property type="protein sequence ID" value="SEP05862.1"/>
    <property type="molecule type" value="Genomic_DNA"/>
</dbReference>
<keyword evidence="14" id="KW-1185">Reference proteome</keyword>
<dbReference type="AlphaFoldDB" id="A0A1H8URP7"/>
<dbReference type="InterPro" id="IPR050482">
    <property type="entry name" value="Sensor_HK_TwoCompSys"/>
</dbReference>
<dbReference type="Proteomes" id="UP000198582">
    <property type="component" value="Unassembled WGS sequence"/>
</dbReference>
<dbReference type="InterPro" id="IPR025828">
    <property type="entry name" value="Put_sensor_dom"/>
</dbReference>
<feature type="domain" description="Histidine kinase/HSP90-like ATPase" evidence="10">
    <location>
        <begin position="357"/>
        <end position="440"/>
    </location>
</feature>
<evidence type="ECO:0000256" key="9">
    <source>
        <dbReference type="SAM" id="Phobius"/>
    </source>
</evidence>
<keyword evidence="8" id="KW-0902">Two-component regulatory system</keyword>
<feature type="domain" description="Putative sensor" evidence="12">
    <location>
        <begin position="57"/>
        <end position="223"/>
    </location>
</feature>
<dbReference type="PANTHER" id="PTHR24421:SF10">
    <property type="entry name" value="NITRATE_NITRITE SENSOR PROTEIN NARQ"/>
    <property type="match status" value="1"/>
</dbReference>
<evidence type="ECO:0000313" key="13">
    <source>
        <dbReference type="EMBL" id="SEP05862.1"/>
    </source>
</evidence>
<evidence type="ECO:0000256" key="4">
    <source>
        <dbReference type="ARBA" id="ARBA00022679"/>
    </source>
</evidence>
<feature type="transmembrane region" description="Helical" evidence="9">
    <location>
        <begin position="53"/>
        <end position="81"/>
    </location>
</feature>
<evidence type="ECO:0000256" key="8">
    <source>
        <dbReference type="ARBA" id="ARBA00023012"/>
    </source>
</evidence>
<evidence type="ECO:0000256" key="1">
    <source>
        <dbReference type="ARBA" id="ARBA00000085"/>
    </source>
</evidence>
<dbReference type="Gene3D" id="3.30.565.10">
    <property type="entry name" value="Histidine kinase-like ATPase, C-terminal domain"/>
    <property type="match status" value="1"/>
</dbReference>
<evidence type="ECO:0000256" key="6">
    <source>
        <dbReference type="ARBA" id="ARBA00022777"/>
    </source>
</evidence>
<keyword evidence="4" id="KW-0808">Transferase</keyword>
<feature type="domain" description="Signal transduction histidine kinase subgroup 3 dimerisation and phosphoacceptor" evidence="11">
    <location>
        <begin position="252"/>
        <end position="317"/>
    </location>
</feature>
<evidence type="ECO:0000256" key="2">
    <source>
        <dbReference type="ARBA" id="ARBA00012438"/>
    </source>
</evidence>
<evidence type="ECO:0000256" key="7">
    <source>
        <dbReference type="ARBA" id="ARBA00022840"/>
    </source>
</evidence>
<dbReference type="InterPro" id="IPR003594">
    <property type="entry name" value="HATPase_dom"/>
</dbReference>
<dbReference type="STRING" id="394193.SAMN04489732_103429"/>
<organism evidence="13 14">
    <name type="scientific">Amycolatopsis saalfeldensis</name>
    <dbReference type="NCBI Taxonomy" id="394193"/>
    <lineage>
        <taxon>Bacteria</taxon>
        <taxon>Bacillati</taxon>
        <taxon>Actinomycetota</taxon>
        <taxon>Actinomycetes</taxon>
        <taxon>Pseudonocardiales</taxon>
        <taxon>Pseudonocardiaceae</taxon>
        <taxon>Amycolatopsis</taxon>
    </lineage>
</organism>
<keyword evidence="7" id="KW-0067">ATP-binding</keyword>
<evidence type="ECO:0000259" key="10">
    <source>
        <dbReference type="Pfam" id="PF02518"/>
    </source>
</evidence>
<keyword evidence="5" id="KW-0547">Nucleotide-binding</keyword>
<dbReference type="GO" id="GO:0005524">
    <property type="term" value="F:ATP binding"/>
    <property type="evidence" value="ECO:0007669"/>
    <property type="project" value="UniProtKB-KW"/>
</dbReference>
<dbReference type="Gene3D" id="1.20.5.1930">
    <property type="match status" value="1"/>
</dbReference>
<protein>
    <recommendedName>
        <fullName evidence="2">histidine kinase</fullName>
        <ecNumber evidence="2">2.7.13.3</ecNumber>
    </recommendedName>
</protein>
<keyword evidence="9" id="KW-0812">Transmembrane</keyword>
<dbReference type="SUPFAM" id="SSF55874">
    <property type="entry name" value="ATPase domain of HSP90 chaperone/DNA topoisomerase II/histidine kinase"/>
    <property type="match status" value="1"/>
</dbReference>
<keyword evidence="9" id="KW-1133">Transmembrane helix</keyword>
<dbReference type="GO" id="GO:0000155">
    <property type="term" value="F:phosphorelay sensor kinase activity"/>
    <property type="evidence" value="ECO:0007669"/>
    <property type="project" value="InterPro"/>
</dbReference>
<proteinExistence type="predicted"/>
<dbReference type="InterPro" id="IPR036890">
    <property type="entry name" value="HATPase_C_sf"/>
</dbReference>
<keyword evidence="9" id="KW-0472">Membrane</keyword>
<dbReference type="GO" id="GO:0046983">
    <property type="term" value="F:protein dimerization activity"/>
    <property type="evidence" value="ECO:0007669"/>
    <property type="project" value="InterPro"/>
</dbReference>
<accession>A0A1H8URP7</accession>
<evidence type="ECO:0000259" key="11">
    <source>
        <dbReference type="Pfam" id="PF07730"/>
    </source>
</evidence>
<dbReference type="Pfam" id="PF07730">
    <property type="entry name" value="HisKA_3"/>
    <property type="match status" value="1"/>
</dbReference>
<feature type="transmembrane region" description="Helical" evidence="9">
    <location>
        <begin position="189"/>
        <end position="208"/>
    </location>
</feature>
<keyword evidence="6 13" id="KW-0418">Kinase</keyword>
<evidence type="ECO:0000259" key="12">
    <source>
        <dbReference type="Pfam" id="PF13796"/>
    </source>
</evidence>
<name>A0A1H8URP7_9PSEU</name>
<reference evidence="13 14" key="1">
    <citation type="submission" date="2016-10" db="EMBL/GenBank/DDBJ databases">
        <authorList>
            <person name="de Groot N.N."/>
        </authorList>
    </citation>
    <scope>NUCLEOTIDE SEQUENCE [LARGE SCALE GENOMIC DNA]</scope>
    <source>
        <strain evidence="13 14">DSM 44993</strain>
    </source>
</reference>
<dbReference type="PANTHER" id="PTHR24421">
    <property type="entry name" value="NITRATE/NITRITE SENSOR PROTEIN NARX-RELATED"/>
    <property type="match status" value="1"/>
</dbReference>
<evidence type="ECO:0000256" key="5">
    <source>
        <dbReference type="ARBA" id="ARBA00022741"/>
    </source>
</evidence>
<dbReference type="InterPro" id="IPR011712">
    <property type="entry name" value="Sig_transdc_His_kin_sub3_dim/P"/>
</dbReference>
<feature type="transmembrane region" description="Helical" evidence="9">
    <location>
        <begin position="135"/>
        <end position="156"/>
    </location>
</feature>
<sequence length="442" mass="46984">MAHSGSSTPDGGVAGYTTAGVPGRVRLRHRTSGGYPGSEMKTAVKRSADATRVLFGGLLTAVPAMLGLASAPLLLLATVVFPDALAPVRWLADTERKRVAPLLGHDVARPYRKLHGGHWRRVRAAVTDPAAWRDLAWLAGHGIGGLFAGVTAVALWPSVPYSLTIPLWWQLLPPGTVTAFIRVETWPEALTWPFLQTAVYAAMIWWLVPLAARAQTRFAGKLLRPTERARLEQQVERLTETRTEALESHGAELRRIERDLHDGVQAQLVSVAVRLGLAERALRAEPTAALSLLQDARSGIEDSLGHLRGVIRGIYPPILADRGLGGAVHALAGGQRIPVSVSIPDDLPRPPAPVEAAAYFVVAESLTNVTKHSTAGRAEVTVDGDGAQLRIIVRDDGQGGADPDSGSGLAGIRRRVAALDGSARFTSPADGGTTIEVRLPCG</sequence>
<dbReference type="CDD" id="cd16917">
    <property type="entry name" value="HATPase_UhpB-NarQ-NarX-like"/>
    <property type="match status" value="1"/>
</dbReference>
<comment type="catalytic activity">
    <reaction evidence="1">
        <text>ATP + protein L-histidine = ADP + protein N-phospho-L-histidine.</text>
        <dbReference type="EC" id="2.7.13.3"/>
    </reaction>
</comment>
<dbReference type="EC" id="2.7.13.3" evidence="2"/>
<gene>
    <name evidence="13" type="ORF">SAMN04489732_103429</name>
</gene>
<dbReference type="Pfam" id="PF13796">
    <property type="entry name" value="Sensor"/>
    <property type="match status" value="1"/>
</dbReference>
<dbReference type="GO" id="GO:0016020">
    <property type="term" value="C:membrane"/>
    <property type="evidence" value="ECO:0007669"/>
    <property type="project" value="InterPro"/>
</dbReference>
<keyword evidence="3" id="KW-0597">Phosphoprotein</keyword>
<dbReference type="Pfam" id="PF02518">
    <property type="entry name" value="HATPase_c"/>
    <property type="match status" value="1"/>
</dbReference>
<evidence type="ECO:0000256" key="3">
    <source>
        <dbReference type="ARBA" id="ARBA00022553"/>
    </source>
</evidence>
<evidence type="ECO:0000313" key="14">
    <source>
        <dbReference type="Proteomes" id="UP000198582"/>
    </source>
</evidence>